<keyword evidence="12" id="KW-0576">Peroxisome</keyword>
<dbReference type="SUPFAM" id="SSF50692">
    <property type="entry name" value="ADC-like"/>
    <property type="match status" value="1"/>
</dbReference>
<evidence type="ECO:0000256" key="13">
    <source>
        <dbReference type="ARBA" id="ARBA00032509"/>
    </source>
</evidence>
<dbReference type="Pfam" id="PF09262">
    <property type="entry name" value="PEX-1N"/>
    <property type="match status" value="1"/>
</dbReference>
<dbReference type="FunFam" id="3.40.50.300:FF:000149">
    <property type="entry name" value="Nuclear valosin-containing protein-like"/>
    <property type="match status" value="1"/>
</dbReference>
<dbReference type="GO" id="GO:0016558">
    <property type="term" value="P:protein import into peroxisome matrix"/>
    <property type="evidence" value="ECO:0007669"/>
    <property type="project" value="TreeGrafter"/>
</dbReference>
<evidence type="ECO:0000256" key="2">
    <source>
        <dbReference type="ARBA" id="ARBA00006914"/>
    </source>
</evidence>
<dbReference type="AlphaFoldDB" id="A0A9P6HBM0"/>
<reference evidence="20" key="2">
    <citation type="submission" date="2020-11" db="EMBL/GenBank/DDBJ databases">
        <authorList>
            <consortium name="DOE Joint Genome Institute"/>
            <person name="Kuo A."/>
            <person name="Miyauchi S."/>
            <person name="Kiss E."/>
            <person name="Drula E."/>
            <person name="Kohler A."/>
            <person name="Sanchez-Garcia M."/>
            <person name="Andreopoulos B."/>
            <person name="Barry K.W."/>
            <person name="Bonito G."/>
            <person name="Buee M."/>
            <person name="Carver A."/>
            <person name="Chen C."/>
            <person name="Cichocki N."/>
            <person name="Clum A."/>
            <person name="Culley D."/>
            <person name="Crous P.W."/>
            <person name="Fauchery L."/>
            <person name="Girlanda M."/>
            <person name="Hayes R."/>
            <person name="Keri Z."/>
            <person name="Labutti K."/>
            <person name="Lipzen A."/>
            <person name="Lombard V."/>
            <person name="Magnuson J."/>
            <person name="Maillard F."/>
            <person name="Morin E."/>
            <person name="Murat C."/>
            <person name="Nolan M."/>
            <person name="Ohm R."/>
            <person name="Pangilinan J."/>
            <person name="Pereira M."/>
            <person name="Perotto S."/>
            <person name="Peter M."/>
            <person name="Riley R."/>
            <person name="Sitrit Y."/>
            <person name="Stielow B."/>
            <person name="Szollosi G."/>
            <person name="Zifcakova L."/>
            <person name="Stursova M."/>
            <person name="Spatafora J.W."/>
            <person name="Tedersoo L."/>
            <person name="Vaario L.-M."/>
            <person name="Yamada A."/>
            <person name="Yan M."/>
            <person name="Wang P."/>
            <person name="Xu J."/>
            <person name="Bruns T."/>
            <person name="Baldrian P."/>
            <person name="Vilgalys R."/>
            <person name="Henrissat B."/>
            <person name="Grigoriev I.V."/>
            <person name="Hibbett D."/>
            <person name="Nagy L.G."/>
            <person name="Martin F.M."/>
        </authorList>
    </citation>
    <scope>NUCLEOTIDE SEQUENCE</scope>
    <source>
        <strain evidence="20">UH-Tt-Lm1</strain>
    </source>
</reference>
<dbReference type="GO" id="GO:0016887">
    <property type="term" value="F:ATP hydrolysis activity"/>
    <property type="evidence" value="ECO:0007669"/>
    <property type="project" value="InterPro"/>
</dbReference>
<dbReference type="GO" id="GO:0005778">
    <property type="term" value="C:peroxisomal membrane"/>
    <property type="evidence" value="ECO:0007669"/>
    <property type="project" value="UniProtKB-SubCell"/>
</dbReference>
<evidence type="ECO:0000256" key="12">
    <source>
        <dbReference type="ARBA" id="ARBA00023140"/>
    </source>
</evidence>
<dbReference type="PROSITE" id="PS00674">
    <property type="entry name" value="AAA"/>
    <property type="match status" value="1"/>
</dbReference>
<dbReference type="EMBL" id="WIUZ02000009">
    <property type="protein sequence ID" value="KAF9783776.1"/>
    <property type="molecule type" value="Genomic_DNA"/>
</dbReference>
<keyword evidence="4" id="KW-0963">Cytoplasm</keyword>
<dbReference type="GO" id="GO:0005829">
    <property type="term" value="C:cytosol"/>
    <property type="evidence" value="ECO:0007669"/>
    <property type="project" value="UniProtKB-SubCell"/>
</dbReference>
<dbReference type="InterPro" id="IPR003959">
    <property type="entry name" value="ATPase_AAA_core"/>
</dbReference>
<feature type="region of interest" description="Disordered" evidence="18">
    <location>
        <begin position="275"/>
        <end position="298"/>
    </location>
</feature>
<evidence type="ECO:0000313" key="21">
    <source>
        <dbReference type="Proteomes" id="UP000736335"/>
    </source>
</evidence>
<gene>
    <name evidence="20" type="ORF">BJ322DRAFT_1067036</name>
</gene>
<dbReference type="OrthoDB" id="2187at2759"/>
<feature type="region of interest" description="Disordered" evidence="18">
    <location>
        <begin position="188"/>
        <end position="210"/>
    </location>
</feature>
<keyword evidence="5" id="KW-0962">Peroxisome biogenesis</keyword>
<dbReference type="InterPro" id="IPR015342">
    <property type="entry name" value="PEX1-N_C-lobe"/>
</dbReference>
<dbReference type="Gene3D" id="3.40.50.300">
    <property type="entry name" value="P-loop containing nucleotide triphosphate hydrolases"/>
    <property type="match status" value="2"/>
</dbReference>
<evidence type="ECO:0000256" key="9">
    <source>
        <dbReference type="ARBA" id="ARBA00022840"/>
    </source>
</evidence>
<protein>
    <recommendedName>
        <fullName evidence="14">Peroxisomal ATPase PEX1</fullName>
    </recommendedName>
    <alternativeName>
        <fullName evidence="13">Peroxin-1</fullName>
    </alternativeName>
</protein>
<comment type="subcellular location">
    <subcellularLocation>
        <location evidence="1">Cytoplasm</location>
        <location evidence="1">Cytosol</location>
    </subcellularLocation>
    <subcellularLocation>
        <location evidence="15">Peroxisome membrane</location>
    </subcellularLocation>
</comment>
<feature type="domain" description="AAA+ ATPase" evidence="19">
    <location>
        <begin position="697"/>
        <end position="832"/>
    </location>
</feature>
<dbReference type="InterPro" id="IPR050168">
    <property type="entry name" value="AAA_ATPase_domain"/>
</dbReference>
<comment type="caution">
    <text evidence="20">The sequence shown here is derived from an EMBL/GenBank/DDBJ whole genome shotgun (WGS) entry which is preliminary data.</text>
</comment>
<dbReference type="SMART" id="SM00382">
    <property type="entry name" value="AAA"/>
    <property type="match status" value="2"/>
</dbReference>
<dbReference type="Gene3D" id="1.10.8.60">
    <property type="match status" value="2"/>
</dbReference>
<accession>A0A9P6HBM0</accession>
<dbReference type="SUPFAM" id="SSF52540">
    <property type="entry name" value="P-loop containing nucleoside triphosphate hydrolases"/>
    <property type="match status" value="2"/>
</dbReference>
<evidence type="ECO:0000256" key="11">
    <source>
        <dbReference type="ARBA" id="ARBA00023136"/>
    </source>
</evidence>
<comment type="similarity">
    <text evidence="2">Belongs to the AAA ATPase family.</text>
</comment>
<keyword evidence="11" id="KW-0472">Membrane</keyword>
<evidence type="ECO:0000256" key="3">
    <source>
        <dbReference type="ARBA" id="ARBA00022448"/>
    </source>
</evidence>
<evidence type="ECO:0000256" key="8">
    <source>
        <dbReference type="ARBA" id="ARBA00022801"/>
    </source>
</evidence>
<evidence type="ECO:0000256" key="10">
    <source>
        <dbReference type="ARBA" id="ARBA00022927"/>
    </source>
</evidence>
<evidence type="ECO:0000256" key="16">
    <source>
        <dbReference type="ARBA" id="ARBA00048778"/>
    </source>
</evidence>
<evidence type="ECO:0000256" key="6">
    <source>
        <dbReference type="ARBA" id="ARBA00022737"/>
    </source>
</evidence>
<dbReference type="SUPFAM" id="SSF54585">
    <property type="entry name" value="Cdc48 domain 2-like"/>
    <property type="match status" value="1"/>
</dbReference>
<evidence type="ECO:0000256" key="1">
    <source>
        <dbReference type="ARBA" id="ARBA00004514"/>
    </source>
</evidence>
<dbReference type="FunFam" id="1.10.8.60:FF:000105">
    <property type="entry name" value="PeRoXisome assembly factor"/>
    <property type="match status" value="1"/>
</dbReference>
<comment type="subunit">
    <text evidence="17">Interacts with PEX6; forming the PEX1-PEX6 AAA ATPase complex, which is composed of a heterohexamer formed by a trimer of PEX1-PEX6 dimers.</text>
</comment>
<keyword evidence="9" id="KW-0067">ATP-binding</keyword>
<dbReference type="InterPro" id="IPR003593">
    <property type="entry name" value="AAA+_ATPase"/>
</dbReference>
<evidence type="ECO:0000256" key="17">
    <source>
        <dbReference type="ARBA" id="ARBA00064205"/>
    </source>
</evidence>
<feature type="domain" description="AAA+ ATPase" evidence="19">
    <location>
        <begin position="412"/>
        <end position="555"/>
    </location>
</feature>
<evidence type="ECO:0000256" key="4">
    <source>
        <dbReference type="ARBA" id="ARBA00022490"/>
    </source>
</evidence>
<dbReference type="PANTHER" id="PTHR23077">
    <property type="entry name" value="AAA-FAMILY ATPASE"/>
    <property type="match status" value="1"/>
</dbReference>
<feature type="region of interest" description="Disordered" evidence="18">
    <location>
        <begin position="887"/>
        <end position="909"/>
    </location>
</feature>
<dbReference type="GO" id="GO:0005524">
    <property type="term" value="F:ATP binding"/>
    <property type="evidence" value="ECO:0007669"/>
    <property type="project" value="UniProtKB-KW"/>
</dbReference>
<dbReference type="CDD" id="cd19526">
    <property type="entry name" value="RecA-like_PEX1_r2"/>
    <property type="match status" value="1"/>
</dbReference>
<dbReference type="Gene3D" id="3.10.330.10">
    <property type="match status" value="1"/>
</dbReference>
<evidence type="ECO:0000256" key="14">
    <source>
        <dbReference type="ARBA" id="ARBA00034532"/>
    </source>
</evidence>
<evidence type="ECO:0000259" key="19">
    <source>
        <dbReference type="SMART" id="SM00382"/>
    </source>
</evidence>
<dbReference type="InterPro" id="IPR029067">
    <property type="entry name" value="CDC48_domain_2-like_sf"/>
</dbReference>
<proteinExistence type="inferred from homology"/>
<evidence type="ECO:0000256" key="7">
    <source>
        <dbReference type="ARBA" id="ARBA00022741"/>
    </source>
</evidence>
<evidence type="ECO:0000256" key="18">
    <source>
        <dbReference type="SAM" id="MobiDB-lite"/>
    </source>
</evidence>
<name>A0A9P6HBM0_9AGAM</name>
<keyword evidence="10" id="KW-0653">Protein transport</keyword>
<organism evidence="20 21">
    <name type="scientific">Thelephora terrestris</name>
    <dbReference type="NCBI Taxonomy" id="56493"/>
    <lineage>
        <taxon>Eukaryota</taxon>
        <taxon>Fungi</taxon>
        <taxon>Dikarya</taxon>
        <taxon>Basidiomycota</taxon>
        <taxon>Agaricomycotina</taxon>
        <taxon>Agaricomycetes</taxon>
        <taxon>Thelephorales</taxon>
        <taxon>Thelephoraceae</taxon>
        <taxon>Thelephora</taxon>
    </lineage>
</organism>
<dbReference type="Pfam" id="PF17862">
    <property type="entry name" value="AAA_lid_3"/>
    <property type="match status" value="1"/>
</dbReference>
<reference evidence="20" key="1">
    <citation type="journal article" date="2020" name="Nat. Commun.">
        <title>Large-scale genome sequencing of mycorrhizal fungi provides insights into the early evolution of symbiotic traits.</title>
        <authorList>
            <person name="Miyauchi S."/>
            <person name="Kiss E."/>
            <person name="Kuo A."/>
            <person name="Drula E."/>
            <person name="Kohler A."/>
            <person name="Sanchez-Garcia M."/>
            <person name="Morin E."/>
            <person name="Andreopoulos B."/>
            <person name="Barry K.W."/>
            <person name="Bonito G."/>
            <person name="Buee M."/>
            <person name="Carver A."/>
            <person name="Chen C."/>
            <person name="Cichocki N."/>
            <person name="Clum A."/>
            <person name="Culley D."/>
            <person name="Crous P.W."/>
            <person name="Fauchery L."/>
            <person name="Girlanda M."/>
            <person name="Hayes R.D."/>
            <person name="Keri Z."/>
            <person name="LaButti K."/>
            <person name="Lipzen A."/>
            <person name="Lombard V."/>
            <person name="Magnuson J."/>
            <person name="Maillard F."/>
            <person name="Murat C."/>
            <person name="Nolan M."/>
            <person name="Ohm R.A."/>
            <person name="Pangilinan J."/>
            <person name="Pereira M.F."/>
            <person name="Perotto S."/>
            <person name="Peter M."/>
            <person name="Pfister S."/>
            <person name="Riley R."/>
            <person name="Sitrit Y."/>
            <person name="Stielow J.B."/>
            <person name="Szollosi G."/>
            <person name="Zifcakova L."/>
            <person name="Stursova M."/>
            <person name="Spatafora J.W."/>
            <person name="Tedersoo L."/>
            <person name="Vaario L.M."/>
            <person name="Yamada A."/>
            <person name="Yan M."/>
            <person name="Wang P."/>
            <person name="Xu J."/>
            <person name="Bruns T."/>
            <person name="Baldrian P."/>
            <person name="Vilgalys R."/>
            <person name="Dunand C."/>
            <person name="Henrissat B."/>
            <person name="Grigoriev I.V."/>
            <person name="Hibbett D."/>
            <person name="Nagy L.G."/>
            <person name="Martin F.M."/>
        </authorList>
    </citation>
    <scope>NUCLEOTIDE SEQUENCE</scope>
    <source>
        <strain evidence="20">UH-Tt-Lm1</strain>
    </source>
</reference>
<evidence type="ECO:0000256" key="5">
    <source>
        <dbReference type="ARBA" id="ARBA00022593"/>
    </source>
</evidence>
<keyword evidence="7" id="KW-0547">Nucleotide-binding</keyword>
<keyword evidence="8 20" id="KW-0378">Hydrolase</keyword>
<evidence type="ECO:0000313" key="20">
    <source>
        <dbReference type="EMBL" id="KAF9783776.1"/>
    </source>
</evidence>
<sequence length="990" mass="108927">MPRHVKIHYVPLRSSLVNLPISIYGPLLQRNARPQGLAIQLAMPEKNIEAFVGWTGMASASSLAHFSSASSVEKGVETLEIDPQFAQALGFSSDDVVEIGLLHDLGYAKSIGTEPLTADDWEILESHASHVESNLISQVRVANIGQEIDVWVLGRTRVRLRVVTLNGSENGRPLLLATDTEVSVAPKSRMNVRKDTRHPTAISDDNLPSEEQKRSNALLLRVLPFRLFPASTFTVSSNLPLAVVSQLVFTELTGRKPSRMGDSTEILLHPARVTRIPPPPDPGAPAEQKPVNPAPAPAATKVLNSKDVKKKAEEQIISDGSVILVSSYNIPNKHIVFASPVNGAEEFDIVHVDVDQDAEPPTAEEGAPPEGVPILDQRPAKVLPGLTDVVTKCNTFVEVKFMAHSRTQFVEGISALLVTGRSGAGKTSIAKTVAKNMENNRNVRTYTLFVDLSQFTEKTVPRLRELFTYWLTKARWHQPTVMIFDNIDQLMPPQAEHTDSSRTRHIVETFIAVYATTFRSIPTNFRGVAMIATAKTSAAIHPLLKQLHVFEDTINVLPPNKEARKEILSHFVEQRTLVSDLTKDESLNYAALATLTEGYAALDLKDLVSRAVQNAAERSLIDGNRGSDYAPPKLKYLDFTAAQENFIPLSLRDVNLQKSVVSWADVGGLNETKRILRETLEWPTKYARIFAQSPLRLRSGLLLYGYPGCGKTMLASAVAKECGLNFISVKGPEILNKYIGASEKSVRDLFERATAAKPCVLFFDEFDSIAPKRGHDSTGVTDRVVNQMLTQMDGAEGLEGVYVLAATSRPDLIDSALLRPGRLDKSILCDMPSQSDRKEILETLRSKVSLADDVDLESIAQATDGFTGADLQALVYNANLEAVHEAIDQKSQDDPSGKGKARGAPDEHQKIQYVTFGPGGNEKKVLSAAEETAVQRQLRQIYKFTTKREEEEDEVETPRPPKVCWSQHPDGLLIKPIFSRSFVRSIYAGS</sequence>
<keyword evidence="6" id="KW-0677">Repeat</keyword>
<dbReference type="InterPro" id="IPR027417">
    <property type="entry name" value="P-loop_NTPase"/>
</dbReference>
<keyword evidence="21" id="KW-1185">Reference proteome</keyword>
<dbReference type="Proteomes" id="UP000736335">
    <property type="component" value="Unassembled WGS sequence"/>
</dbReference>
<dbReference type="Pfam" id="PF00004">
    <property type="entry name" value="AAA"/>
    <property type="match status" value="2"/>
</dbReference>
<dbReference type="InterPro" id="IPR041569">
    <property type="entry name" value="AAA_lid_3"/>
</dbReference>
<dbReference type="InterPro" id="IPR009010">
    <property type="entry name" value="Asp_de-COase-like_dom_sf"/>
</dbReference>
<evidence type="ECO:0000256" key="15">
    <source>
        <dbReference type="ARBA" id="ARBA00046271"/>
    </source>
</evidence>
<dbReference type="InterPro" id="IPR003960">
    <property type="entry name" value="ATPase_AAA_CS"/>
</dbReference>
<keyword evidence="3" id="KW-0813">Transport</keyword>
<dbReference type="PANTHER" id="PTHR23077:SF12">
    <property type="entry name" value="PEROXISOMAL ATPASE PEX1"/>
    <property type="match status" value="1"/>
</dbReference>
<comment type="catalytic activity">
    <reaction evidence="16">
        <text>ATP + H2O = ADP + phosphate + H(+)</text>
        <dbReference type="Rhea" id="RHEA:13065"/>
        <dbReference type="ChEBI" id="CHEBI:15377"/>
        <dbReference type="ChEBI" id="CHEBI:15378"/>
        <dbReference type="ChEBI" id="CHEBI:30616"/>
        <dbReference type="ChEBI" id="CHEBI:43474"/>
        <dbReference type="ChEBI" id="CHEBI:456216"/>
    </reaction>
    <physiologicalReaction direction="left-to-right" evidence="16">
        <dbReference type="Rhea" id="RHEA:13066"/>
    </physiologicalReaction>
</comment>